<dbReference type="GO" id="GO:0005737">
    <property type="term" value="C:cytoplasm"/>
    <property type="evidence" value="ECO:0007669"/>
    <property type="project" value="InterPro"/>
</dbReference>
<reference evidence="7 9" key="1">
    <citation type="journal article" date="2008" name="Science">
        <title>The Physcomitrella genome reveals evolutionary insights into the conquest of land by plants.</title>
        <authorList>
            <person name="Rensing S."/>
            <person name="Lang D."/>
            <person name="Zimmer A."/>
            <person name="Terry A."/>
            <person name="Salamov A."/>
            <person name="Shapiro H."/>
            <person name="Nishiyama T."/>
            <person name="Perroud P.-F."/>
            <person name="Lindquist E."/>
            <person name="Kamisugi Y."/>
            <person name="Tanahashi T."/>
            <person name="Sakakibara K."/>
            <person name="Fujita T."/>
            <person name="Oishi K."/>
            <person name="Shin-I T."/>
            <person name="Kuroki Y."/>
            <person name="Toyoda A."/>
            <person name="Suzuki Y."/>
            <person name="Hashimoto A."/>
            <person name="Yamaguchi K."/>
            <person name="Sugano A."/>
            <person name="Kohara Y."/>
            <person name="Fujiyama A."/>
            <person name="Anterola A."/>
            <person name="Aoki S."/>
            <person name="Ashton N."/>
            <person name="Barbazuk W.B."/>
            <person name="Barker E."/>
            <person name="Bennetzen J."/>
            <person name="Bezanilla M."/>
            <person name="Blankenship R."/>
            <person name="Cho S.H."/>
            <person name="Dutcher S."/>
            <person name="Estelle M."/>
            <person name="Fawcett J.A."/>
            <person name="Gundlach H."/>
            <person name="Hanada K."/>
            <person name="Heyl A."/>
            <person name="Hicks K.A."/>
            <person name="Hugh J."/>
            <person name="Lohr M."/>
            <person name="Mayer K."/>
            <person name="Melkozernov A."/>
            <person name="Murata T."/>
            <person name="Nelson D."/>
            <person name="Pils B."/>
            <person name="Prigge M."/>
            <person name="Reiss B."/>
            <person name="Renner T."/>
            <person name="Rombauts S."/>
            <person name="Rushton P."/>
            <person name="Sanderfoot A."/>
            <person name="Schween G."/>
            <person name="Shiu S.-H."/>
            <person name="Stueber K."/>
            <person name="Theodoulou F.L."/>
            <person name="Tu H."/>
            <person name="Van de Peer Y."/>
            <person name="Verrier P.J."/>
            <person name="Waters E."/>
            <person name="Wood A."/>
            <person name="Yang L."/>
            <person name="Cove D."/>
            <person name="Cuming A."/>
            <person name="Hasebe M."/>
            <person name="Lucas S."/>
            <person name="Mishler D.B."/>
            <person name="Reski R."/>
            <person name="Grigoriev I."/>
            <person name="Quatrano R.S."/>
            <person name="Boore J.L."/>
        </authorList>
    </citation>
    <scope>NUCLEOTIDE SEQUENCE [LARGE SCALE GENOMIC DNA]</scope>
    <source>
        <strain evidence="8 9">cv. Gransden 2004</strain>
    </source>
</reference>
<dbReference type="STRING" id="3218.A0A2K1IMK7"/>
<feature type="compositionally biased region" description="Acidic residues" evidence="5">
    <location>
        <begin position="22"/>
        <end position="44"/>
    </location>
</feature>
<dbReference type="Pfam" id="PF01753">
    <property type="entry name" value="zf-MYND"/>
    <property type="match status" value="1"/>
</dbReference>
<dbReference type="OMA" id="TVYVFCC"/>
<dbReference type="InterPro" id="IPR007320">
    <property type="entry name" value="PDCD2_C"/>
</dbReference>
<dbReference type="PANTHER" id="PTHR12298:SF4">
    <property type="entry name" value="PROGRAMMED CELL DEATH PROTEIN 2"/>
    <property type="match status" value="1"/>
</dbReference>
<protein>
    <recommendedName>
        <fullName evidence="6">MYND-type domain-containing protein</fullName>
    </recommendedName>
</protein>
<dbReference type="Gramene" id="Pp3c22_7380V3.1">
    <property type="protein sequence ID" value="PAC:32905315.CDS.1"/>
    <property type="gene ID" value="Pp3c22_7380"/>
</dbReference>
<evidence type="ECO:0000259" key="6">
    <source>
        <dbReference type="PROSITE" id="PS50865"/>
    </source>
</evidence>
<name>A0A2K1IMK7_PHYPA</name>
<dbReference type="InterPro" id="IPR002893">
    <property type="entry name" value="Znf_MYND"/>
</dbReference>
<dbReference type="Gramene" id="Pp3c22_7380V3.2">
    <property type="protein sequence ID" value="PAC:32905316.CDS.1"/>
    <property type="gene ID" value="Pp3c22_7380"/>
</dbReference>
<dbReference type="PaxDb" id="3218-PP1S12_234V6.1"/>
<evidence type="ECO:0000313" key="7">
    <source>
        <dbReference type="EMBL" id="PNR30510.1"/>
    </source>
</evidence>
<dbReference type="PROSITE" id="PS50865">
    <property type="entry name" value="ZF_MYND_2"/>
    <property type="match status" value="1"/>
</dbReference>
<evidence type="ECO:0000256" key="4">
    <source>
        <dbReference type="PROSITE-ProRule" id="PRU00134"/>
    </source>
</evidence>
<dbReference type="GeneID" id="112275172"/>
<dbReference type="Proteomes" id="UP000006727">
    <property type="component" value="Chromosome 22"/>
</dbReference>
<reference evidence="8" key="3">
    <citation type="submission" date="2020-12" db="UniProtKB">
        <authorList>
            <consortium name="EnsemblPlants"/>
        </authorList>
    </citation>
    <scope>IDENTIFICATION</scope>
</reference>
<organism evidence="7">
    <name type="scientific">Physcomitrium patens</name>
    <name type="common">Spreading-leaved earth moss</name>
    <name type="synonym">Physcomitrella patens</name>
    <dbReference type="NCBI Taxonomy" id="3218"/>
    <lineage>
        <taxon>Eukaryota</taxon>
        <taxon>Viridiplantae</taxon>
        <taxon>Streptophyta</taxon>
        <taxon>Embryophyta</taxon>
        <taxon>Bryophyta</taxon>
        <taxon>Bryophytina</taxon>
        <taxon>Bryopsida</taxon>
        <taxon>Funariidae</taxon>
        <taxon>Funariales</taxon>
        <taxon>Funariaceae</taxon>
        <taxon>Physcomitrium</taxon>
    </lineage>
</organism>
<dbReference type="EnsemblPlants" id="Pp3c22_7380V3.2">
    <property type="protein sequence ID" value="PAC:32905316.CDS.1"/>
    <property type="gene ID" value="Pp3c22_7380"/>
</dbReference>
<evidence type="ECO:0000313" key="8">
    <source>
        <dbReference type="EnsemblPlants" id="PAC:32905315.CDS.1"/>
    </source>
</evidence>
<reference evidence="7 9" key="2">
    <citation type="journal article" date="2018" name="Plant J.">
        <title>The Physcomitrella patens chromosome-scale assembly reveals moss genome structure and evolution.</title>
        <authorList>
            <person name="Lang D."/>
            <person name="Ullrich K.K."/>
            <person name="Murat F."/>
            <person name="Fuchs J."/>
            <person name="Jenkins J."/>
            <person name="Haas F.B."/>
            <person name="Piednoel M."/>
            <person name="Gundlach H."/>
            <person name="Van Bel M."/>
            <person name="Meyberg R."/>
            <person name="Vives C."/>
            <person name="Morata J."/>
            <person name="Symeonidi A."/>
            <person name="Hiss M."/>
            <person name="Muchero W."/>
            <person name="Kamisugi Y."/>
            <person name="Saleh O."/>
            <person name="Blanc G."/>
            <person name="Decker E.L."/>
            <person name="van Gessel N."/>
            <person name="Grimwood J."/>
            <person name="Hayes R.D."/>
            <person name="Graham S.W."/>
            <person name="Gunter L.E."/>
            <person name="McDaniel S.F."/>
            <person name="Hoernstein S.N.W."/>
            <person name="Larsson A."/>
            <person name="Li F.W."/>
            <person name="Perroud P.F."/>
            <person name="Phillips J."/>
            <person name="Ranjan P."/>
            <person name="Rokshar D.S."/>
            <person name="Rothfels C.J."/>
            <person name="Schneider L."/>
            <person name="Shu S."/>
            <person name="Stevenson D.W."/>
            <person name="Thummler F."/>
            <person name="Tillich M."/>
            <person name="Villarreal Aguilar J.C."/>
            <person name="Widiez T."/>
            <person name="Wong G.K."/>
            <person name="Wymore A."/>
            <person name="Zhang Y."/>
            <person name="Zimmer A.D."/>
            <person name="Quatrano R.S."/>
            <person name="Mayer K.F.X."/>
            <person name="Goodstein D."/>
            <person name="Casacuberta J.M."/>
            <person name="Vandepoele K."/>
            <person name="Reski R."/>
            <person name="Cuming A.C."/>
            <person name="Tuskan G.A."/>
            <person name="Maumus F."/>
            <person name="Salse J."/>
            <person name="Schmutz J."/>
            <person name="Rensing S.A."/>
        </authorList>
    </citation>
    <scope>NUCLEOTIDE SEQUENCE [LARGE SCALE GENOMIC DNA]</scope>
    <source>
        <strain evidence="8 9">cv. Gransden 2004</strain>
    </source>
</reference>
<keyword evidence="3" id="KW-0862">Zinc</keyword>
<evidence type="ECO:0000256" key="1">
    <source>
        <dbReference type="ARBA" id="ARBA00022723"/>
    </source>
</evidence>
<dbReference type="SUPFAM" id="SSF144232">
    <property type="entry name" value="HIT/MYND zinc finger-like"/>
    <property type="match status" value="1"/>
</dbReference>
<dbReference type="Gene3D" id="6.10.140.2220">
    <property type="match status" value="1"/>
</dbReference>
<dbReference type="KEGG" id="ppp:112275172"/>
<dbReference type="EMBL" id="ABEU02000022">
    <property type="protein sequence ID" value="PNR30510.1"/>
    <property type="molecule type" value="Genomic_DNA"/>
</dbReference>
<feature type="region of interest" description="Disordered" evidence="5">
    <location>
        <begin position="21"/>
        <end position="44"/>
    </location>
</feature>
<keyword evidence="2 4" id="KW-0863">Zinc-finger</keyword>
<feature type="domain" description="MYND-type" evidence="6">
    <location>
        <begin position="190"/>
        <end position="228"/>
    </location>
</feature>
<dbReference type="OrthoDB" id="443682at2759"/>
<dbReference type="FunCoup" id="A0A2K1IMK7">
    <property type="interactions" value="3660"/>
</dbReference>
<proteinExistence type="predicted"/>
<gene>
    <name evidence="8" type="primary">LOC112275172</name>
    <name evidence="7" type="ORF">PHYPA_026826</name>
</gene>
<dbReference type="RefSeq" id="XP_024361055.1">
    <property type="nucleotide sequence ID" value="XM_024505287.2"/>
</dbReference>
<evidence type="ECO:0000256" key="3">
    <source>
        <dbReference type="ARBA" id="ARBA00022833"/>
    </source>
</evidence>
<evidence type="ECO:0000313" key="9">
    <source>
        <dbReference type="Proteomes" id="UP000006727"/>
    </source>
</evidence>
<evidence type="ECO:0000256" key="5">
    <source>
        <dbReference type="SAM" id="MobiDB-lite"/>
    </source>
</evidence>
<dbReference type="PROSITE" id="PS01360">
    <property type="entry name" value="ZF_MYND_1"/>
    <property type="match status" value="1"/>
</dbReference>
<dbReference type="AlphaFoldDB" id="A0A2K1IMK7"/>
<dbReference type="Pfam" id="PF04194">
    <property type="entry name" value="PDCD2_C"/>
    <property type="match status" value="1"/>
</dbReference>
<evidence type="ECO:0000256" key="2">
    <source>
        <dbReference type="ARBA" id="ARBA00022771"/>
    </source>
</evidence>
<accession>A0A2K1IMK7</accession>
<dbReference type="EnsemblPlants" id="Pp3c22_7380V3.1">
    <property type="protein sequence ID" value="PAC:32905315.CDS.1"/>
    <property type="gene ID" value="Pp3c22_7380"/>
</dbReference>
<keyword evidence="1" id="KW-0479">Metal-binding</keyword>
<keyword evidence="9" id="KW-1185">Reference proteome</keyword>
<dbReference type="PANTHER" id="PTHR12298">
    <property type="entry name" value="PCDC2 PROGRAMMED CELL DEATH PROTEIN 2 -RELATED"/>
    <property type="match status" value="1"/>
</dbReference>
<sequence>MADDRNSAVHLSAEVFAMSLGDDSEREDFELGSDGVEEDVEDDSDDEELMVTLGFVQAVEEPWKMARQHFPCKIGGTPAWLDPINIPEGDNTQCGICDNPLGFLMQVYAPIGIDDVGYREEVFHRSLFLFVCPNMACLQQDQHHQLKKSPERPCRSVKVFRSQLPRTNRFYDYDPPSRDSSPATEAVPVCTWCGAWKATSVCGGCKQARYCSRVHQLAHWRGGHDSFCRVVQAELASNKQESELKFVQNPENSTTDAVRTMVQGVITRVTDTLLKSGIANAISDKIWPEVELIVGEEEDSMPSDAINTSRNPQQLLQDYEIRRENNGEEFTATDMEDVEESSREQQNWAAFQARLAGAPDQVLRYCRAQGAKPLWPSLEGQPKQSDITPCFNCGGPRIFEFQLLPQLLYFLQVQNETDNDSLDWATIAVYSCAASCNKSDSTCEGYVEEFAWVQLAVS</sequence>
<dbReference type="GO" id="GO:0008270">
    <property type="term" value="F:zinc ion binding"/>
    <property type="evidence" value="ECO:0007669"/>
    <property type="project" value="UniProtKB-KW"/>
</dbReference>